<dbReference type="Pfam" id="PF15407">
    <property type="entry name" value="Spo7_2_N"/>
    <property type="match status" value="1"/>
</dbReference>
<feature type="compositionally biased region" description="Polar residues" evidence="1">
    <location>
        <begin position="228"/>
        <end position="241"/>
    </location>
</feature>
<feature type="region of interest" description="Disordered" evidence="1">
    <location>
        <begin position="226"/>
        <end position="252"/>
    </location>
</feature>
<feature type="compositionally biased region" description="Basic and acidic residues" evidence="1">
    <location>
        <begin position="119"/>
        <end position="130"/>
    </location>
</feature>
<dbReference type="InterPro" id="IPR029217">
    <property type="entry name" value="Spo7_2_N"/>
</dbReference>
<gene>
    <name evidence="3" type="ORF">TCE0_034f11515</name>
</gene>
<proteinExistence type="predicted"/>
<dbReference type="GO" id="GO:1902657">
    <property type="term" value="P:protein localization to prospore membrane"/>
    <property type="evidence" value="ECO:0007669"/>
    <property type="project" value="InterPro"/>
</dbReference>
<evidence type="ECO:0000313" key="3">
    <source>
        <dbReference type="EMBL" id="GAM39731.1"/>
    </source>
</evidence>
<dbReference type="PANTHER" id="PTHR28076:SF1">
    <property type="entry name" value="PROSPORE MEMBRANE ADAPTER PROTEIN SPO71"/>
    <property type="match status" value="1"/>
</dbReference>
<feature type="compositionally biased region" description="Acidic residues" evidence="1">
    <location>
        <begin position="131"/>
        <end position="141"/>
    </location>
</feature>
<organism evidence="3 4">
    <name type="scientific">Talaromyces pinophilus</name>
    <name type="common">Penicillium pinophilum</name>
    <dbReference type="NCBI Taxonomy" id="128442"/>
    <lineage>
        <taxon>Eukaryota</taxon>
        <taxon>Fungi</taxon>
        <taxon>Dikarya</taxon>
        <taxon>Ascomycota</taxon>
        <taxon>Pezizomycotina</taxon>
        <taxon>Eurotiomycetes</taxon>
        <taxon>Eurotiomycetidae</taxon>
        <taxon>Eurotiales</taxon>
        <taxon>Trichocomaceae</taxon>
        <taxon>Talaromyces</taxon>
        <taxon>Talaromyces sect. Talaromyces</taxon>
    </lineage>
</organism>
<dbReference type="InterPro" id="IPR039486">
    <property type="entry name" value="Mug56/Spo71_PH"/>
</dbReference>
<dbReference type="InterPro" id="IPR001849">
    <property type="entry name" value="PH_domain"/>
</dbReference>
<dbReference type="AlphaFoldDB" id="A0A6V8HEG5"/>
<feature type="domain" description="PH" evidence="2">
    <location>
        <begin position="566"/>
        <end position="748"/>
    </location>
</feature>
<dbReference type="InterPro" id="IPR011993">
    <property type="entry name" value="PH-like_dom_sf"/>
</dbReference>
<dbReference type="SMART" id="SM01316">
    <property type="entry name" value="Spo7_2_N"/>
    <property type="match status" value="1"/>
</dbReference>
<evidence type="ECO:0000313" key="4">
    <source>
        <dbReference type="Proteomes" id="UP000053095"/>
    </source>
</evidence>
<evidence type="ECO:0000256" key="1">
    <source>
        <dbReference type="SAM" id="MobiDB-lite"/>
    </source>
</evidence>
<evidence type="ECO:0000259" key="2">
    <source>
        <dbReference type="PROSITE" id="PS50003"/>
    </source>
</evidence>
<comment type="caution">
    <text evidence="3">The sequence shown here is derived from an EMBL/GenBank/DDBJ whole genome shotgun (WGS) entry which is preliminary data.</text>
</comment>
<keyword evidence="4" id="KW-1185">Reference proteome</keyword>
<reference evidence="4" key="1">
    <citation type="journal article" date="2015" name="Genome Announc.">
        <title>Draft genome sequence of Talaromyces cellulolyticus strain Y-94, a source of lignocellulosic biomass-degrading enzymes.</title>
        <authorList>
            <person name="Fujii T."/>
            <person name="Koike H."/>
            <person name="Sawayama S."/>
            <person name="Yano S."/>
            <person name="Inoue H."/>
        </authorList>
    </citation>
    <scope>NUCLEOTIDE SEQUENCE [LARGE SCALE GENOMIC DNA]</scope>
    <source>
        <strain evidence="4">Y-94</strain>
    </source>
</reference>
<dbReference type="Pfam" id="PF23207">
    <property type="entry name" value="PH_SPO71"/>
    <property type="match status" value="1"/>
</dbReference>
<dbReference type="GO" id="GO:0005628">
    <property type="term" value="C:prospore membrane"/>
    <property type="evidence" value="ECO:0007669"/>
    <property type="project" value="TreeGrafter"/>
</dbReference>
<dbReference type="SUPFAM" id="SSF50729">
    <property type="entry name" value="PH domain-like"/>
    <property type="match status" value="1"/>
</dbReference>
<dbReference type="PANTHER" id="PTHR28076">
    <property type="entry name" value="SPORULATION-SPECIFIC PROTEIN 71"/>
    <property type="match status" value="1"/>
</dbReference>
<accession>A0A6V8HEG5</accession>
<dbReference type="Gene3D" id="2.30.29.30">
    <property type="entry name" value="Pleckstrin-homology domain (PH domain)/Phosphotyrosine-binding domain (PTB)"/>
    <property type="match status" value="1"/>
</dbReference>
<dbReference type="SMART" id="SM00233">
    <property type="entry name" value="PH"/>
    <property type="match status" value="3"/>
</dbReference>
<dbReference type="EMBL" id="DF933830">
    <property type="protein sequence ID" value="GAM39731.1"/>
    <property type="molecule type" value="Genomic_DNA"/>
</dbReference>
<feature type="domain" description="PH" evidence="2">
    <location>
        <begin position="811"/>
        <end position="981"/>
    </location>
</feature>
<dbReference type="PROSITE" id="PS50003">
    <property type="entry name" value="PH_DOMAIN"/>
    <property type="match status" value="2"/>
</dbReference>
<sequence length="994" mass="114991">MTVSPDDQHHHDAIIQVEPEQYRGLDARSYTARRLHHASAHHLYLTSRRHFIGPIPEDWIHSHRKAWYRSRLSFKNYTSRTLTFSAKTTSFNEAPRPLSPEPPTDANEAFDGTQSSSDIIRHDTSSHEQDNENEEVDTTEESEPRPSDADTGVASTFVTARETLPGEEEILSPSITKTTIDEPRVSRDSGAASRRMLSPERSSHVPSTLHYTDAGSTASLLPHRNDVETSSAVSTKTLQPQDPQPHDVQSAEPVFGPQDRVRAKIARFNLDDNVLDQQQRIRSRIERTQDKVSANRPHWSKESKGEMVRAQKMLVRVEETSQELPSDYSENVSLRTETREIKKWREYVVVCRKALEDNAPFTLKMYKTRVIQDVEKSPKSAYYEIPMNRKTTKVNLYSALDKTWAIWHPYKRGTRIYILRPRSSAHAMEWYTFIRQTLGWHRPTSLLINVPDLDISVILKDPFGRTPVDNKKSRGKETLVAESIVAHCIDVLKSRSEWSEVLDRWSKTSKMGLAWKRFDRLEWIHGSNEEHMYGTIGMQTSHDLELRPKYHYPSMIKTDGKEEEEPAPIEGFLVRLTSQQGVQQRLGKEFSKRQYYFSQDRFLCFCKPAKALPPHPPDTGYADTTIPTYQEIFERNPLQYDILPYPVQEGDITWLASGNAEFLRRRDEEAIAQFGRNIANLQNAEGLIDLCQVNDVRISRDSNGLGAGNDTAESRFELVLSNNLVVRFKTYNDETRNEWVKRLSALVRYWKNRVKADAEELKTIRQHNLKILNIDERMESLFGQFASKWEVRRAEASPHLYNMCHLSGCRSIKMSGFLYRKPRRRSTFHRCQVICTSGQLLIFQDTLRKHNGVEIPHIHKERVATLDLQDCYIYSGLLTENDLLYTNQTFDNNYPGHHALPRIYLAQDGWTSRDEDTAICFVIWHPTRKSLFRASEVKEGKTNSMLRRVSALGVPGRTVVFKARNRLERDRWVLCIESEINRLQEERGEDVRIV</sequence>
<protein>
    <recommendedName>
        <fullName evidence="2">PH domain-containing protein</fullName>
    </recommendedName>
</protein>
<dbReference type="InterPro" id="IPR057379">
    <property type="entry name" value="PH_SPO71"/>
</dbReference>
<feature type="region of interest" description="Disordered" evidence="1">
    <location>
        <begin position="88"/>
        <end position="209"/>
    </location>
</feature>
<dbReference type="Proteomes" id="UP000053095">
    <property type="component" value="Unassembled WGS sequence"/>
</dbReference>
<dbReference type="Pfam" id="PF15404">
    <property type="entry name" value="PH_4"/>
    <property type="match status" value="1"/>
</dbReference>
<name>A0A6V8HEG5_TALPI</name>
<dbReference type="InterPro" id="IPR040345">
    <property type="entry name" value="Mug56/Spo71"/>
</dbReference>